<dbReference type="Gene3D" id="3.40.50.1820">
    <property type="entry name" value="alpha/beta hydrolase"/>
    <property type="match status" value="1"/>
</dbReference>
<keyword evidence="3" id="KW-1185">Reference proteome</keyword>
<dbReference type="RefSeq" id="WP_135602731.1">
    <property type="nucleotide sequence ID" value="NZ_RQFK01000028.1"/>
</dbReference>
<dbReference type="InterPro" id="IPR000073">
    <property type="entry name" value="AB_hydrolase_1"/>
</dbReference>
<sequence length="317" mass="36547">MKQSLPKAKLQKFKEESITSNGIKINLGIWPGKKQTIVCLHGLSGNLYSMKSLAERLHHLGYKVISYDLRGRGKSDKPNSGYGFQNHIEDLKGLIAHYKIKNPIFFAHSFGCMIALRYAIHYPDSVQGMILMDGGGLLTLPKRIQVLKVLKHSFERLDVTFSTISEYLKLIQNSPLVPKWSKEIEEYFRLELMKTKGGFVCHMPGYVMEEELKEMGGSMHFLNILKYLICDPKRVLSKMKENRSLEFKKIKPPTLILRATEMNLFPNDDLLPKTSFEFMLKQIPNSRGKEIKTNHYGILFDKIKERDSVIEEFLNEC</sequence>
<dbReference type="InterPro" id="IPR029058">
    <property type="entry name" value="AB_hydrolase_fold"/>
</dbReference>
<dbReference type="SUPFAM" id="SSF53474">
    <property type="entry name" value="alpha/beta-Hydrolases"/>
    <property type="match status" value="1"/>
</dbReference>
<organism evidence="2 3">
    <name type="scientific">Leptospira noumeaensis</name>
    <dbReference type="NCBI Taxonomy" id="2484964"/>
    <lineage>
        <taxon>Bacteria</taxon>
        <taxon>Pseudomonadati</taxon>
        <taxon>Spirochaetota</taxon>
        <taxon>Spirochaetia</taxon>
        <taxon>Leptospirales</taxon>
        <taxon>Leptospiraceae</taxon>
        <taxon>Leptospira</taxon>
    </lineage>
</organism>
<feature type="domain" description="AB hydrolase-1" evidence="1">
    <location>
        <begin position="36"/>
        <end position="137"/>
    </location>
</feature>
<keyword evidence="2" id="KW-0378">Hydrolase</keyword>
<evidence type="ECO:0000313" key="3">
    <source>
        <dbReference type="Proteomes" id="UP000298009"/>
    </source>
</evidence>
<dbReference type="PANTHER" id="PTHR43798">
    <property type="entry name" value="MONOACYLGLYCEROL LIPASE"/>
    <property type="match status" value="1"/>
</dbReference>
<evidence type="ECO:0000259" key="1">
    <source>
        <dbReference type="Pfam" id="PF00561"/>
    </source>
</evidence>
<dbReference type="GO" id="GO:0016020">
    <property type="term" value="C:membrane"/>
    <property type="evidence" value="ECO:0007669"/>
    <property type="project" value="TreeGrafter"/>
</dbReference>
<dbReference type="GO" id="GO:0016787">
    <property type="term" value="F:hydrolase activity"/>
    <property type="evidence" value="ECO:0007669"/>
    <property type="project" value="UniProtKB-KW"/>
</dbReference>
<dbReference type="Pfam" id="PF00561">
    <property type="entry name" value="Abhydrolase_1"/>
    <property type="match status" value="1"/>
</dbReference>
<comment type="caution">
    <text evidence="2">The sequence shown here is derived from an EMBL/GenBank/DDBJ whole genome shotgun (WGS) entry which is preliminary data.</text>
</comment>
<dbReference type="EMBL" id="RQFK01000028">
    <property type="protein sequence ID" value="TGK79158.1"/>
    <property type="molecule type" value="Genomic_DNA"/>
</dbReference>
<gene>
    <name evidence="2" type="ORF">EHQ24_16560</name>
</gene>
<dbReference type="Proteomes" id="UP000298009">
    <property type="component" value="Unassembled WGS sequence"/>
</dbReference>
<accession>A0A4R9I1E0</accession>
<evidence type="ECO:0000313" key="2">
    <source>
        <dbReference type="EMBL" id="TGK79158.1"/>
    </source>
</evidence>
<name>A0A4R9I1E0_9LEPT</name>
<dbReference type="OrthoDB" id="252464at2"/>
<dbReference type="PRINTS" id="PR00111">
    <property type="entry name" value="ABHYDROLASE"/>
</dbReference>
<reference evidence="2" key="1">
    <citation type="journal article" date="2019" name="PLoS Negl. Trop. Dis.">
        <title>Revisiting the worldwide diversity of Leptospira species in the environment.</title>
        <authorList>
            <person name="Vincent A.T."/>
            <person name="Schiettekatte O."/>
            <person name="Bourhy P."/>
            <person name="Veyrier F.J."/>
            <person name="Picardeau M."/>
        </authorList>
    </citation>
    <scope>NUCLEOTIDE SEQUENCE [LARGE SCALE GENOMIC DNA]</scope>
    <source>
        <strain evidence="2">201800287</strain>
    </source>
</reference>
<dbReference type="AlphaFoldDB" id="A0A4R9I1E0"/>
<dbReference type="InterPro" id="IPR050266">
    <property type="entry name" value="AB_hydrolase_sf"/>
</dbReference>
<dbReference type="PANTHER" id="PTHR43798:SF33">
    <property type="entry name" value="HYDROLASE, PUTATIVE (AFU_ORTHOLOGUE AFUA_2G14860)-RELATED"/>
    <property type="match status" value="1"/>
</dbReference>
<proteinExistence type="predicted"/>
<protein>
    <submittedName>
        <fullName evidence="2">Alpha/beta hydrolase</fullName>
    </submittedName>
</protein>